<evidence type="ECO:0000313" key="1">
    <source>
        <dbReference type="EMBL" id="KAF2470573.1"/>
    </source>
</evidence>
<protein>
    <submittedName>
        <fullName evidence="1">Uncharacterized protein</fullName>
    </submittedName>
</protein>
<proteinExistence type="predicted"/>
<dbReference type="Proteomes" id="UP000799755">
    <property type="component" value="Unassembled WGS sequence"/>
</dbReference>
<gene>
    <name evidence="1" type="ORF">BDR25DRAFT_393691</name>
</gene>
<organism evidence="1 2">
    <name type="scientific">Lindgomyces ingoldianus</name>
    <dbReference type="NCBI Taxonomy" id="673940"/>
    <lineage>
        <taxon>Eukaryota</taxon>
        <taxon>Fungi</taxon>
        <taxon>Dikarya</taxon>
        <taxon>Ascomycota</taxon>
        <taxon>Pezizomycotina</taxon>
        <taxon>Dothideomycetes</taxon>
        <taxon>Pleosporomycetidae</taxon>
        <taxon>Pleosporales</taxon>
        <taxon>Lindgomycetaceae</taxon>
        <taxon>Lindgomyces</taxon>
    </lineage>
</organism>
<keyword evidence="2" id="KW-1185">Reference proteome</keyword>
<comment type="caution">
    <text evidence="1">The sequence shown here is derived from an EMBL/GenBank/DDBJ whole genome shotgun (WGS) entry which is preliminary data.</text>
</comment>
<reference evidence="1" key="1">
    <citation type="journal article" date="2020" name="Stud. Mycol.">
        <title>101 Dothideomycetes genomes: a test case for predicting lifestyles and emergence of pathogens.</title>
        <authorList>
            <person name="Haridas S."/>
            <person name="Albert R."/>
            <person name="Binder M."/>
            <person name="Bloem J."/>
            <person name="Labutti K."/>
            <person name="Salamov A."/>
            <person name="Andreopoulos B."/>
            <person name="Baker S."/>
            <person name="Barry K."/>
            <person name="Bills G."/>
            <person name="Bluhm B."/>
            <person name="Cannon C."/>
            <person name="Castanera R."/>
            <person name="Culley D."/>
            <person name="Daum C."/>
            <person name="Ezra D."/>
            <person name="Gonzalez J."/>
            <person name="Henrissat B."/>
            <person name="Kuo A."/>
            <person name="Liang C."/>
            <person name="Lipzen A."/>
            <person name="Lutzoni F."/>
            <person name="Magnuson J."/>
            <person name="Mondo S."/>
            <person name="Nolan M."/>
            <person name="Ohm R."/>
            <person name="Pangilinan J."/>
            <person name="Park H.-J."/>
            <person name="Ramirez L."/>
            <person name="Alfaro M."/>
            <person name="Sun H."/>
            <person name="Tritt A."/>
            <person name="Yoshinaga Y."/>
            <person name="Zwiers L.-H."/>
            <person name="Turgeon B."/>
            <person name="Goodwin S."/>
            <person name="Spatafora J."/>
            <person name="Crous P."/>
            <person name="Grigoriev I."/>
        </authorList>
    </citation>
    <scope>NUCLEOTIDE SEQUENCE</scope>
    <source>
        <strain evidence="1">ATCC 200398</strain>
    </source>
</reference>
<evidence type="ECO:0000313" key="2">
    <source>
        <dbReference type="Proteomes" id="UP000799755"/>
    </source>
</evidence>
<name>A0ACB6QVG7_9PLEO</name>
<accession>A0ACB6QVG7</accession>
<sequence>MGLGARLNRSRQPSCNFEMQSNVQRYSLRRPRAPTPAVVLFADRTKDLFKQPRPHASRAHRRRFLDQAAAEILSPLIKREQNEIGEWHWQNAIVASTYEGGKARHVLVIQLAVETCFSLTSKGYEEFGLFMFTLHSSAISTNHRPQRKGMASAVANYFDYSQISLRYILQNDEVSKSCLYILHSPLIQSIKIRLCNWKHFSISEMALSLLFMLVSVSGCSAPSTVFLVSITCTKEDTAFLALSEMEDTHNGKSICQCCTSGSTTIIAVFHLFGWYPKCTDAARIALGGKDSTEQGLEINKVCLTHSLQPTWDSFVGARENGMRMALEPIAATPCRCVPQPHGVFPDADAASWSYALESLSRLNVATAPHRQNAAATRHFASSTLSVSSWHDATAPEPVPIEQQSDSPTPRQLPSLLIHLLVILLIYQTALREAKKPHMGGGAGAVFGISLSPIHACHHRHFSAFNTRTGVSTFRISEYSFVLQISLSHPMAVQLQWSLDSTSDSFLALTRGFIRAATSDNVSPVAITVCNAFGSTIAMCQETSRRIEAHVAPTPNPAIINFLQATAGYSKDDCASIMSRTLGGVQFLGLAAAIVSSMNPLEGARALDLMLRESASEESNLPTLRQLKEFLVILEARCNLSAFADTVVGWQIFLTEKPVLAPVLGKSTLFTPPPEGVAHLVRAFRELHRLGDSSASKIIIHTTSCTAWVVAFTKWCLGVPPSVFSDEGTPILEQPDSTVSVITRSKSNDDSQFQVEVLDDIGVSLLRLAAHNGEQRWAGMVGIGSYGQWLLREFSFYNEATVQTLEEMLPYALHQTVTSLKFSRYRLFDNSGPIDNWPETASKPNSPQIINSMLELGLTPFPEYGSISRIISLAFNMTEQPTIRRLEEGTLIADLPVMNSYLQTLEKHCHCSLCSQENMAAYESCAKDRFFWNAAHMVADILALSLFHGPHAPLIWCGHTLSSRNSFVGAIYSILTAGSINHCEIYSALEWAHDLVGHNVLPENNPRDWIMSCYKGQVIYPAIFDYFSVRKHGFLAMFWLPGSLRYKGGTYSRVQSSHGPVSGEDPITATYTKPVSQLCNLVPGLRLSWKVKVGDDVLEASVSLDGMGGTYSHITYPPGMILPNLASALLVEACQHEHGQELATINPFLAYTGPIRPVFSKNNMVHKVGVVAVSGANDMRLFSLICAGYHIPIILRGNACLACCIDIYRKTRFPVIVL</sequence>
<dbReference type="EMBL" id="MU003507">
    <property type="protein sequence ID" value="KAF2470573.1"/>
    <property type="molecule type" value="Genomic_DNA"/>
</dbReference>